<dbReference type="HOGENOM" id="CLU_002794_3_0_1"/>
<dbReference type="InterPro" id="IPR035647">
    <property type="entry name" value="EFG_III/V"/>
</dbReference>
<dbReference type="InterPro" id="IPR041095">
    <property type="entry name" value="EFG_II"/>
</dbReference>
<dbReference type="GO" id="GO:0042256">
    <property type="term" value="P:cytosolic ribosome assembly"/>
    <property type="evidence" value="ECO:0007669"/>
    <property type="project" value="TreeGrafter"/>
</dbReference>
<accession>G3UB64</accession>
<dbReference type="Gene3D" id="3.30.70.870">
    <property type="entry name" value="Elongation Factor G (Translational Gtpase), domain 3"/>
    <property type="match status" value="1"/>
</dbReference>
<keyword evidence="2" id="KW-0342">GTP-binding</keyword>
<evidence type="ECO:0000256" key="1">
    <source>
        <dbReference type="ARBA" id="ARBA00022741"/>
    </source>
</evidence>
<reference evidence="4" key="2">
    <citation type="submission" date="2025-08" db="UniProtKB">
        <authorList>
            <consortium name="Ensembl"/>
        </authorList>
    </citation>
    <scope>IDENTIFICATION</scope>
    <source>
        <strain evidence="4">Isolate ISIS603380</strain>
    </source>
</reference>
<dbReference type="GO" id="GO:0043022">
    <property type="term" value="F:ribosome binding"/>
    <property type="evidence" value="ECO:0007669"/>
    <property type="project" value="TreeGrafter"/>
</dbReference>
<dbReference type="Pfam" id="PF00679">
    <property type="entry name" value="EFG_C"/>
    <property type="match status" value="1"/>
</dbReference>
<dbReference type="GeneTree" id="ENSGT00550000074806"/>
<dbReference type="GO" id="GO:1990904">
    <property type="term" value="C:ribonucleoprotein complex"/>
    <property type="evidence" value="ECO:0007669"/>
    <property type="project" value="TreeGrafter"/>
</dbReference>
<dbReference type="CDD" id="cd01681">
    <property type="entry name" value="aeEF2_snRNP_like_IV"/>
    <property type="match status" value="1"/>
</dbReference>
<proteinExistence type="predicted"/>
<dbReference type="PANTHER" id="PTHR42908">
    <property type="entry name" value="TRANSLATION ELONGATION FACTOR-RELATED"/>
    <property type="match status" value="1"/>
</dbReference>
<evidence type="ECO:0000313" key="4">
    <source>
        <dbReference type="Ensembl" id="ENSLAFP00000025072.1"/>
    </source>
</evidence>
<gene>
    <name evidence="4" type="primary">EFL1</name>
</gene>
<dbReference type="GO" id="GO:0005829">
    <property type="term" value="C:cytosol"/>
    <property type="evidence" value="ECO:0007669"/>
    <property type="project" value="TreeGrafter"/>
</dbReference>
<dbReference type="InterPro" id="IPR014721">
    <property type="entry name" value="Ribsml_uS5_D2-typ_fold_subgr"/>
</dbReference>
<keyword evidence="1" id="KW-0547">Nucleotide-binding</keyword>
<dbReference type="Pfam" id="PF14492">
    <property type="entry name" value="EFG_III"/>
    <property type="match status" value="1"/>
</dbReference>
<evidence type="ECO:0000256" key="2">
    <source>
        <dbReference type="ARBA" id="ARBA00023134"/>
    </source>
</evidence>
<dbReference type="InterPro" id="IPR020568">
    <property type="entry name" value="Ribosomal_Su5_D2-typ_SF"/>
</dbReference>
<evidence type="ECO:0000259" key="3">
    <source>
        <dbReference type="SMART" id="SM00838"/>
    </source>
</evidence>
<protein>
    <submittedName>
        <fullName evidence="4">Elongation factor like GTPase 1</fullName>
    </submittedName>
</protein>
<sequence>FIPLNFEATPIVRVAVEPKHPSEMPHLVKGMKLLNQADPCVQILIQETGEHVLVTAGEVHLQRCLDDLRERFAKIEISVSEPIIPFRETITKPPKVDMVNEEIGKQQKVAVIHQTNEGRNTQMIHQKIQEKIWEFKGKLEQHLTGRKWRNVVDQIWSFGPRKCGPNILVNKIWPGPASKASKEATKYRDLGNSIVSGFQLATLSGPMCEEPLMGVCFVLKGEASLSDCYGPFSGQLIATMKEACRYALQVKPQRLMAAMYTCDIMATGDVLGRVYAVLSKREGRVLQEEMKEGTDMFIIKAVLPVAESFGFADEIRKRTSGLASPQLVFSHWEVRPQIP</sequence>
<dbReference type="GO" id="GO:0003924">
    <property type="term" value="F:GTPase activity"/>
    <property type="evidence" value="ECO:0007669"/>
    <property type="project" value="TreeGrafter"/>
</dbReference>
<dbReference type="FunFam" id="3.30.70.870:FF:000002">
    <property type="entry name" value="Translation elongation factor 2"/>
    <property type="match status" value="1"/>
</dbReference>
<reference evidence="4 5" key="1">
    <citation type="submission" date="2009-06" db="EMBL/GenBank/DDBJ databases">
        <title>The Genome Sequence of Loxodonta africana (African elephant).</title>
        <authorList>
            <person name="Di Palma F."/>
            <person name="Heiman D."/>
            <person name="Young S."/>
            <person name="Johnson J."/>
            <person name="Lander E.S."/>
            <person name="Lindblad-Toh K."/>
        </authorList>
    </citation>
    <scope>NUCLEOTIDE SEQUENCE [LARGE SCALE GENOMIC DNA]</scope>
    <source>
        <strain evidence="4 5">Isolate ISIS603380</strain>
    </source>
</reference>
<dbReference type="PANTHER" id="PTHR42908:SF3">
    <property type="entry name" value="ELONGATION FACTOR-LIKE GTPASE 1"/>
    <property type="match status" value="1"/>
</dbReference>
<keyword evidence="5" id="KW-1185">Reference proteome</keyword>
<reference evidence="4" key="3">
    <citation type="submission" date="2025-09" db="UniProtKB">
        <authorList>
            <consortium name="Ensembl"/>
        </authorList>
    </citation>
    <scope>IDENTIFICATION</scope>
    <source>
        <strain evidence="4">Isolate ISIS603380</strain>
    </source>
</reference>
<dbReference type="Proteomes" id="UP000007646">
    <property type="component" value="Unassembled WGS sequence"/>
</dbReference>
<organism evidence="4 5">
    <name type="scientific">Loxodonta africana</name>
    <name type="common">African elephant</name>
    <dbReference type="NCBI Taxonomy" id="9785"/>
    <lineage>
        <taxon>Eukaryota</taxon>
        <taxon>Metazoa</taxon>
        <taxon>Chordata</taxon>
        <taxon>Craniata</taxon>
        <taxon>Vertebrata</taxon>
        <taxon>Euteleostomi</taxon>
        <taxon>Mammalia</taxon>
        <taxon>Eutheria</taxon>
        <taxon>Afrotheria</taxon>
        <taxon>Proboscidea</taxon>
        <taxon>Elephantidae</taxon>
        <taxon>Loxodonta</taxon>
    </lineage>
</organism>
<dbReference type="SMART" id="SM00838">
    <property type="entry name" value="EFG_C"/>
    <property type="match status" value="1"/>
</dbReference>
<dbReference type="InterPro" id="IPR056752">
    <property type="entry name" value="EFL1"/>
</dbReference>
<dbReference type="CDD" id="cd16261">
    <property type="entry name" value="EF2_snRNP_III"/>
    <property type="match status" value="1"/>
</dbReference>
<dbReference type="SUPFAM" id="SSF54211">
    <property type="entry name" value="Ribosomal protein S5 domain 2-like"/>
    <property type="match status" value="1"/>
</dbReference>
<feature type="domain" description="Elongation factor EFG" evidence="3">
    <location>
        <begin position="254"/>
        <end position="338"/>
    </location>
</feature>
<dbReference type="SUPFAM" id="SSF54980">
    <property type="entry name" value="EF-G C-terminal domain-like"/>
    <property type="match status" value="2"/>
</dbReference>
<dbReference type="Gene3D" id="3.30.230.10">
    <property type="match status" value="1"/>
</dbReference>
<dbReference type="GO" id="GO:0005525">
    <property type="term" value="F:GTP binding"/>
    <property type="evidence" value="ECO:0007669"/>
    <property type="project" value="UniProtKB-KW"/>
</dbReference>
<dbReference type="Pfam" id="PF25118">
    <property type="entry name" value="EFL1"/>
    <property type="match status" value="1"/>
</dbReference>
<dbReference type="Gene3D" id="3.30.70.240">
    <property type="match status" value="1"/>
</dbReference>
<name>G3UB64_LOXAF</name>
<dbReference type="AlphaFoldDB" id="G3UB64"/>
<dbReference type="InterPro" id="IPR000640">
    <property type="entry name" value="EFG_V-like"/>
</dbReference>
<dbReference type="Ensembl" id="ENSLAFT00000034042.1">
    <property type="protein sequence ID" value="ENSLAFP00000025072.1"/>
    <property type="gene ID" value="ENSLAFG00000012504.3"/>
</dbReference>
<dbReference type="CDD" id="cd04096">
    <property type="entry name" value="eEF2_snRNP_like_C"/>
    <property type="match status" value="1"/>
</dbReference>
<evidence type="ECO:0000313" key="5">
    <source>
        <dbReference type="Proteomes" id="UP000007646"/>
    </source>
</evidence>